<evidence type="ECO:0000313" key="1">
    <source>
        <dbReference type="EMBL" id="AXR64897.1"/>
    </source>
</evidence>
<name>A0ABM6YA14_9LEPT</name>
<reference evidence="1 2" key="2">
    <citation type="submission" date="2018-09" db="EMBL/GenBank/DDBJ databases">
        <title>Complete Genome sequences of three Leptospira mayottensis isolates obtained from Tenrecid mammals endemic to the Malagasy region.</title>
        <authorList>
            <person name="Cordonin C."/>
            <person name="Toty C."/>
        </authorList>
    </citation>
    <scope>NUCLEOTIDE SEQUENCE [LARGE SCALE GENOMIC DNA]</scope>
    <source>
        <strain evidence="1 2">MDI222</strain>
    </source>
</reference>
<gene>
    <name evidence="1" type="ORF">DQM28_12415</name>
</gene>
<dbReference type="EMBL" id="CP030144">
    <property type="protein sequence ID" value="AXR64897.1"/>
    <property type="molecule type" value="Genomic_DNA"/>
</dbReference>
<evidence type="ECO:0000313" key="2">
    <source>
        <dbReference type="Proteomes" id="UP000258889"/>
    </source>
</evidence>
<protein>
    <submittedName>
        <fullName evidence="1">Uncharacterized protein</fullName>
    </submittedName>
</protein>
<organism evidence="1 2">
    <name type="scientific">Leptospira mayottensis</name>
    <dbReference type="NCBI Taxonomy" id="1137606"/>
    <lineage>
        <taxon>Bacteria</taxon>
        <taxon>Pseudomonadati</taxon>
        <taxon>Spirochaetota</taxon>
        <taxon>Spirochaetia</taxon>
        <taxon>Leptospirales</taxon>
        <taxon>Leptospiraceae</taxon>
        <taxon>Leptospira</taxon>
    </lineage>
</organism>
<proteinExistence type="predicted"/>
<dbReference type="Proteomes" id="UP000258889">
    <property type="component" value="Chromosome i"/>
</dbReference>
<reference evidence="1 2" key="1">
    <citation type="submission" date="2018-06" db="EMBL/GenBank/DDBJ databases">
        <authorList>
            <person name="Tortosa P."/>
        </authorList>
    </citation>
    <scope>NUCLEOTIDE SEQUENCE [LARGE SCALE GENOMIC DNA]</scope>
    <source>
        <strain evidence="1 2">MDI222</strain>
    </source>
</reference>
<accession>A0ABM6YA14</accession>
<sequence>MPGRSDRNGGIFKFSKFFKIQYEFLLFVMAPNSYELLQFVAGQSVRMYECILFQRVFVLGRKTVQF</sequence>
<keyword evidence="2" id="KW-1185">Reference proteome</keyword>